<evidence type="ECO:0000256" key="2">
    <source>
        <dbReference type="SAM" id="SignalP"/>
    </source>
</evidence>
<evidence type="ECO:0008006" key="5">
    <source>
        <dbReference type="Google" id="ProtNLM"/>
    </source>
</evidence>
<keyword evidence="2" id="KW-0732">Signal</keyword>
<evidence type="ECO:0000313" key="4">
    <source>
        <dbReference type="Proteomes" id="UP000182130"/>
    </source>
</evidence>
<proteinExistence type="predicted"/>
<sequence>MRHTTRSVVALSLVLFLGACVQPSPGPSPSGADGATPGGSASETPTTAPSSGTPGNSAETWAAYKTKDDTLTFEHPARWTITDPAGQAAAGGIFLSVANEAGKQLATLRTNMVAGAECTTRSPYSLLDSQPLPALAQKGTTPRFVFEGRQGTDPATPGPFAYGITSSPAPSGPDACPIFHFFTWPPSGAAFGGAYNPMEAVEGATPGPDTPEAYMETQEYKDIKRMITSLRPVS</sequence>
<organism evidence="3 4">
    <name type="scientific">Arthrobacter cupressi</name>
    <dbReference type="NCBI Taxonomy" id="1045773"/>
    <lineage>
        <taxon>Bacteria</taxon>
        <taxon>Bacillati</taxon>
        <taxon>Actinomycetota</taxon>
        <taxon>Actinomycetes</taxon>
        <taxon>Micrococcales</taxon>
        <taxon>Micrococcaceae</taxon>
        <taxon>Arthrobacter</taxon>
    </lineage>
</organism>
<feature type="compositionally biased region" description="Low complexity" evidence="1">
    <location>
        <begin position="29"/>
        <end position="55"/>
    </location>
</feature>
<name>A0A1G8ICE5_9MICC</name>
<gene>
    <name evidence="3" type="ORF">SAMN05216555_101201</name>
</gene>
<feature type="region of interest" description="Disordered" evidence="1">
    <location>
        <begin position="24"/>
        <end position="59"/>
    </location>
</feature>
<reference evidence="4" key="1">
    <citation type="submission" date="2016-10" db="EMBL/GenBank/DDBJ databases">
        <authorList>
            <person name="Varghese N."/>
            <person name="Submissions S."/>
        </authorList>
    </citation>
    <scope>NUCLEOTIDE SEQUENCE [LARGE SCALE GENOMIC DNA]</scope>
    <source>
        <strain evidence="4">CGMCC 1.10783</strain>
    </source>
</reference>
<dbReference type="RefSeq" id="WP_245679725.1">
    <property type="nucleotide sequence ID" value="NZ_FNEI01000001.1"/>
</dbReference>
<dbReference type="EMBL" id="FNEI01000001">
    <property type="protein sequence ID" value="SDI16649.1"/>
    <property type="molecule type" value="Genomic_DNA"/>
</dbReference>
<feature type="chain" id="PRO_5039661504" description="Spondin_N" evidence="2">
    <location>
        <begin position="22"/>
        <end position="234"/>
    </location>
</feature>
<dbReference type="Proteomes" id="UP000182130">
    <property type="component" value="Unassembled WGS sequence"/>
</dbReference>
<dbReference type="PROSITE" id="PS51257">
    <property type="entry name" value="PROKAR_LIPOPROTEIN"/>
    <property type="match status" value="1"/>
</dbReference>
<evidence type="ECO:0000256" key="1">
    <source>
        <dbReference type="SAM" id="MobiDB-lite"/>
    </source>
</evidence>
<evidence type="ECO:0000313" key="3">
    <source>
        <dbReference type="EMBL" id="SDI16649.1"/>
    </source>
</evidence>
<keyword evidence="4" id="KW-1185">Reference proteome</keyword>
<dbReference type="AlphaFoldDB" id="A0A1G8ICE5"/>
<feature type="signal peptide" evidence="2">
    <location>
        <begin position="1"/>
        <end position="21"/>
    </location>
</feature>
<accession>A0A1G8ICE5</accession>
<protein>
    <recommendedName>
        <fullName evidence="5">Spondin_N</fullName>
    </recommendedName>
</protein>